<evidence type="ECO:0000313" key="1">
    <source>
        <dbReference type="EMBL" id="MSC50357.1"/>
    </source>
</evidence>
<comment type="caution">
    <text evidence="1">The sequence shown here is derived from an EMBL/GenBank/DDBJ whole genome shotgun (WGS) entry which is preliminary data.</text>
</comment>
<dbReference type="RefSeq" id="WP_154265271.1">
    <property type="nucleotide sequence ID" value="NZ_WKQM01000001.1"/>
</dbReference>
<name>A0A844DI61_9FIRM</name>
<dbReference type="AlphaFoldDB" id="A0A844DI61"/>
<proteinExistence type="predicted"/>
<dbReference type="EMBL" id="WKQM01000001">
    <property type="protein sequence ID" value="MSC50357.1"/>
    <property type="molecule type" value="Genomic_DNA"/>
</dbReference>
<gene>
    <name evidence="1" type="ORF">GKE10_00200</name>
</gene>
<protein>
    <submittedName>
        <fullName evidence="1">Uncharacterized protein</fullName>
    </submittedName>
</protein>
<evidence type="ECO:0000313" key="2">
    <source>
        <dbReference type="Proteomes" id="UP000462091"/>
    </source>
</evidence>
<organism evidence="1 2">
    <name type="scientific">Faecalibacterium prausnitzii</name>
    <dbReference type="NCBI Taxonomy" id="853"/>
    <lineage>
        <taxon>Bacteria</taxon>
        <taxon>Bacillati</taxon>
        <taxon>Bacillota</taxon>
        <taxon>Clostridia</taxon>
        <taxon>Eubacteriales</taxon>
        <taxon>Oscillospiraceae</taxon>
        <taxon>Faecalibacterium</taxon>
    </lineage>
</organism>
<reference evidence="1 2" key="1">
    <citation type="journal article" date="2019" name="Nat. Med.">
        <title>A library of human gut bacterial isolates paired with longitudinal multiomics data enables mechanistic microbiome research.</title>
        <authorList>
            <person name="Poyet M."/>
            <person name="Groussin M."/>
            <person name="Gibbons S.M."/>
            <person name="Avila-Pacheco J."/>
            <person name="Jiang X."/>
            <person name="Kearney S.M."/>
            <person name="Perrotta A.R."/>
            <person name="Berdy B."/>
            <person name="Zhao S."/>
            <person name="Lieberman T.D."/>
            <person name="Swanson P.K."/>
            <person name="Smith M."/>
            <person name="Roesemann S."/>
            <person name="Alexander J.E."/>
            <person name="Rich S.A."/>
            <person name="Livny J."/>
            <person name="Vlamakis H."/>
            <person name="Clish C."/>
            <person name="Bullock K."/>
            <person name="Deik A."/>
            <person name="Scott J."/>
            <person name="Pierce K.A."/>
            <person name="Xavier R.J."/>
            <person name="Alm E.J."/>
        </authorList>
    </citation>
    <scope>NUCLEOTIDE SEQUENCE [LARGE SCALE GENOMIC DNA]</scope>
    <source>
        <strain evidence="1 2">BIOML-B1</strain>
    </source>
</reference>
<sequence>MFERLKELICDMAKFLTRLGAGLILSALPISNKESHFVRYARRFGFRADHTKREPRAEIGGRGCIQGARPVIRAD</sequence>
<dbReference type="Proteomes" id="UP000462091">
    <property type="component" value="Unassembled WGS sequence"/>
</dbReference>
<accession>A0A844DI61</accession>